<dbReference type="EMBL" id="RDPI01001328">
    <property type="protein sequence ID" value="MBF4377023.1"/>
    <property type="molecule type" value="Genomic_DNA"/>
</dbReference>
<sequence>MRKLAGGMFNILWLHTSILSMQLTMQSDIKIASSNVRVVANHLKIQELIPESARGFKGNFNVYSENSKYDGFI</sequence>
<dbReference type="Proteomes" id="UP000726136">
    <property type="component" value="Unassembled WGS sequence"/>
</dbReference>
<reference evidence="1 2" key="1">
    <citation type="journal article" date="2021" name="PeerJ">
        <title>Analysis of 44 Vibrio anguillarum genomes reveals high genetic diversity.</title>
        <authorList>
            <person name="Hansen M.J."/>
            <person name="Dalsgaard I."/>
        </authorList>
    </citation>
    <scope>NUCLEOTIDE SEQUENCE [LARGE SCALE GENOMIC DNA]</scope>
    <source>
        <strain evidence="1 2">040915-1/1B</strain>
    </source>
</reference>
<gene>
    <name evidence="1" type="ORF">EAY46_29035</name>
</gene>
<keyword evidence="2" id="KW-1185">Reference proteome</keyword>
<evidence type="ECO:0000313" key="2">
    <source>
        <dbReference type="Proteomes" id="UP000726136"/>
    </source>
</evidence>
<proteinExistence type="predicted"/>
<name>A0ABR9ZEY9_VIBAN</name>
<comment type="caution">
    <text evidence="1">The sequence shown here is derived from an EMBL/GenBank/DDBJ whole genome shotgun (WGS) entry which is preliminary data.</text>
</comment>
<accession>A0ABR9ZEY9</accession>
<protein>
    <submittedName>
        <fullName evidence="1">Uncharacterized protein</fullName>
    </submittedName>
</protein>
<organism evidence="1 2">
    <name type="scientific">Vibrio anguillarum</name>
    <name type="common">Listonella anguillarum</name>
    <dbReference type="NCBI Taxonomy" id="55601"/>
    <lineage>
        <taxon>Bacteria</taxon>
        <taxon>Pseudomonadati</taxon>
        <taxon>Pseudomonadota</taxon>
        <taxon>Gammaproteobacteria</taxon>
        <taxon>Vibrionales</taxon>
        <taxon>Vibrionaceae</taxon>
        <taxon>Vibrio</taxon>
    </lineage>
</organism>
<evidence type="ECO:0000313" key="1">
    <source>
        <dbReference type="EMBL" id="MBF4377023.1"/>
    </source>
</evidence>